<gene>
    <name evidence="7" type="ORF">S7S_08410</name>
</gene>
<feature type="region of interest" description="Disordered" evidence="6">
    <location>
        <begin position="146"/>
        <end position="166"/>
    </location>
</feature>
<accession>A0A0B4XLU0</accession>
<evidence type="ECO:0000313" key="7">
    <source>
        <dbReference type="EMBL" id="AJD48096.1"/>
    </source>
</evidence>
<dbReference type="EMBL" id="CP004387">
    <property type="protein sequence ID" value="AJD48096.1"/>
    <property type="molecule type" value="Genomic_DNA"/>
</dbReference>
<evidence type="ECO:0000256" key="2">
    <source>
        <dbReference type="ARBA" id="ARBA00010740"/>
    </source>
</evidence>
<dbReference type="PANTHER" id="PTHR38099">
    <property type="entry name" value="LARGE RIBOSOMAL RNA SUBUNIT ACCUMULATION PROTEIN YCED"/>
    <property type="match status" value="1"/>
</dbReference>
<evidence type="ECO:0000256" key="1">
    <source>
        <dbReference type="ARBA" id="ARBA00002868"/>
    </source>
</evidence>
<comment type="similarity">
    <text evidence="2">Belongs to the DUF177 domain family.</text>
</comment>
<dbReference type="KEGG" id="apac:S7S_08410"/>
<dbReference type="RefSeq" id="WP_008736001.1">
    <property type="nucleotide sequence ID" value="NZ_CP004387.1"/>
</dbReference>
<dbReference type="InterPro" id="IPR003772">
    <property type="entry name" value="YceD"/>
</dbReference>
<keyword evidence="8" id="KW-1185">Reference proteome</keyword>
<dbReference type="Proteomes" id="UP000006764">
    <property type="component" value="Chromosome"/>
</dbReference>
<sequence>MFSGQLPHYVEPRKLADQGGSIGGQTTVAALPRLSEFEQSQGEPVDVALTFARSDEDGVRSVEGTISTHLVLTCQRCLEPVRCGITARVRLALVWSEDDIDTVPDRFDPWLVTDDKMPLAPLMEEELLLALPLVAMHEQCPTQLPTTTQVEEEEEAASQEQADNPFAILATLKKRDGQE</sequence>
<dbReference type="InterPro" id="IPR039255">
    <property type="entry name" value="YceD_bac"/>
</dbReference>
<evidence type="ECO:0000256" key="5">
    <source>
        <dbReference type="ARBA" id="ARBA00031841"/>
    </source>
</evidence>
<dbReference type="STRING" id="391936.S7S_08410"/>
<reference evidence="7 8" key="1">
    <citation type="journal article" date="2012" name="J. Bacteriol.">
        <title>Genome sequence of an alkane-degrading bacterium, Alcanivorax pacificus type strain W11-5, isolated from deep sea sediment.</title>
        <authorList>
            <person name="Lai Q."/>
            <person name="Shao Z."/>
        </authorList>
    </citation>
    <scope>NUCLEOTIDE SEQUENCE [LARGE SCALE GENOMIC DNA]</scope>
    <source>
        <strain evidence="7 8">W11-5</strain>
    </source>
</reference>
<keyword evidence="4" id="KW-0690">Ribosome biogenesis</keyword>
<dbReference type="GO" id="GO:0005829">
    <property type="term" value="C:cytosol"/>
    <property type="evidence" value="ECO:0007669"/>
    <property type="project" value="TreeGrafter"/>
</dbReference>
<name>A0A0B4XLU0_9GAMM</name>
<dbReference type="Pfam" id="PF02620">
    <property type="entry name" value="YceD"/>
    <property type="match status" value="1"/>
</dbReference>
<evidence type="ECO:0000256" key="4">
    <source>
        <dbReference type="ARBA" id="ARBA00022517"/>
    </source>
</evidence>
<protein>
    <recommendedName>
        <fullName evidence="3">Large ribosomal RNA subunit accumulation protein YceD</fullName>
    </recommendedName>
    <alternativeName>
        <fullName evidence="5">23S rRNA accumulation protein YceD</fullName>
    </alternativeName>
</protein>
<organism evidence="7 8">
    <name type="scientific">Isoalcanivorax pacificus W11-5</name>
    <dbReference type="NCBI Taxonomy" id="391936"/>
    <lineage>
        <taxon>Bacteria</taxon>
        <taxon>Pseudomonadati</taxon>
        <taxon>Pseudomonadota</taxon>
        <taxon>Gammaproteobacteria</taxon>
        <taxon>Oceanospirillales</taxon>
        <taxon>Alcanivoracaceae</taxon>
        <taxon>Isoalcanivorax</taxon>
    </lineage>
</organism>
<evidence type="ECO:0000256" key="3">
    <source>
        <dbReference type="ARBA" id="ARBA00015716"/>
    </source>
</evidence>
<dbReference type="PANTHER" id="PTHR38099:SF1">
    <property type="entry name" value="LARGE RIBOSOMAL RNA SUBUNIT ACCUMULATION PROTEIN YCED"/>
    <property type="match status" value="1"/>
</dbReference>
<evidence type="ECO:0000313" key="8">
    <source>
        <dbReference type="Proteomes" id="UP000006764"/>
    </source>
</evidence>
<dbReference type="OrthoDB" id="9786771at2"/>
<proteinExistence type="inferred from homology"/>
<dbReference type="GO" id="GO:0042254">
    <property type="term" value="P:ribosome biogenesis"/>
    <property type="evidence" value="ECO:0007669"/>
    <property type="project" value="UniProtKB-KW"/>
</dbReference>
<evidence type="ECO:0000256" key="6">
    <source>
        <dbReference type="SAM" id="MobiDB-lite"/>
    </source>
</evidence>
<dbReference type="AlphaFoldDB" id="A0A0B4XLU0"/>
<comment type="function">
    <text evidence="1">Plays a role in synthesis, processing and/or stability of 23S rRNA.</text>
</comment>
<dbReference type="HOGENOM" id="CLU_094127_2_0_6"/>